<evidence type="ECO:0000313" key="1">
    <source>
        <dbReference type="EMBL" id="CAG8474242.1"/>
    </source>
</evidence>
<reference evidence="1" key="1">
    <citation type="submission" date="2021-06" db="EMBL/GenBank/DDBJ databases">
        <authorList>
            <person name="Kallberg Y."/>
            <person name="Tangrot J."/>
            <person name="Rosling A."/>
        </authorList>
    </citation>
    <scope>NUCLEOTIDE SEQUENCE</scope>
    <source>
        <strain evidence="1">IL203A</strain>
    </source>
</reference>
<keyword evidence="2" id="KW-1185">Reference proteome</keyword>
<dbReference type="Proteomes" id="UP000789702">
    <property type="component" value="Unassembled WGS sequence"/>
</dbReference>
<organism evidence="1 2">
    <name type="scientific">Dentiscutata heterogama</name>
    <dbReference type="NCBI Taxonomy" id="1316150"/>
    <lineage>
        <taxon>Eukaryota</taxon>
        <taxon>Fungi</taxon>
        <taxon>Fungi incertae sedis</taxon>
        <taxon>Mucoromycota</taxon>
        <taxon>Glomeromycotina</taxon>
        <taxon>Glomeromycetes</taxon>
        <taxon>Diversisporales</taxon>
        <taxon>Gigasporaceae</taxon>
        <taxon>Dentiscutata</taxon>
    </lineage>
</organism>
<accession>A0ACA9KI44</accession>
<dbReference type="EMBL" id="CAJVPU010001205">
    <property type="protein sequence ID" value="CAG8474242.1"/>
    <property type="molecule type" value="Genomic_DNA"/>
</dbReference>
<protein>
    <submittedName>
        <fullName evidence="1">17182_t:CDS:1</fullName>
    </submittedName>
</protein>
<name>A0ACA9KI44_9GLOM</name>
<gene>
    <name evidence="1" type="ORF">DHETER_LOCUS1851</name>
</gene>
<sequence length="69" mass="7654">SSVPANTTTTSDVDDVTSRLSRLFVDTTTTPDNVGDITSRFSRLFVDENSPEMDQERRENLGPSDLSIF</sequence>
<feature type="non-terminal residue" evidence="1">
    <location>
        <position position="1"/>
    </location>
</feature>
<evidence type="ECO:0000313" key="2">
    <source>
        <dbReference type="Proteomes" id="UP000789702"/>
    </source>
</evidence>
<comment type="caution">
    <text evidence="1">The sequence shown here is derived from an EMBL/GenBank/DDBJ whole genome shotgun (WGS) entry which is preliminary data.</text>
</comment>
<proteinExistence type="predicted"/>